<keyword evidence="3" id="KW-1185">Reference proteome</keyword>
<reference evidence="2" key="2">
    <citation type="submission" date="2020-11" db="EMBL/GenBank/DDBJ databases">
        <authorList>
            <person name="McCartney M.A."/>
            <person name="Auch B."/>
            <person name="Kono T."/>
            <person name="Mallez S."/>
            <person name="Becker A."/>
            <person name="Gohl D.M."/>
            <person name="Silverstein K.A.T."/>
            <person name="Koren S."/>
            <person name="Bechman K.B."/>
            <person name="Herman A."/>
            <person name="Abrahante J.E."/>
            <person name="Garbe J."/>
        </authorList>
    </citation>
    <scope>NUCLEOTIDE SEQUENCE</scope>
    <source>
        <strain evidence="2">Duluth1</strain>
        <tissue evidence="2">Whole animal</tissue>
    </source>
</reference>
<dbReference type="EMBL" id="JAIWYP010000001">
    <property type="protein sequence ID" value="KAH3895929.1"/>
    <property type="molecule type" value="Genomic_DNA"/>
</dbReference>
<evidence type="ECO:0000256" key="1">
    <source>
        <dbReference type="SAM" id="MobiDB-lite"/>
    </source>
</evidence>
<proteinExistence type="predicted"/>
<comment type="caution">
    <text evidence="2">The sequence shown here is derived from an EMBL/GenBank/DDBJ whole genome shotgun (WGS) entry which is preliminary data.</text>
</comment>
<feature type="region of interest" description="Disordered" evidence="1">
    <location>
        <begin position="372"/>
        <end position="403"/>
    </location>
</feature>
<protein>
    <submittedName>
        <fullName evidence="2">Uncharacterized protein</fullName>
    </submittedName>
</protein>
<dbReference type="Proteomes" id="UP000828390">
    <property type="component" value="Unassembled WGS sequence"/>
</dbReference>
<name>A0A9D4NLK2_DREPO</name>
<accession>A0A9D4NLK2</accession>
<evidence type="ECO:0000313" key="2">
    <source>
        <dbReference type="EMBL" id="KAH3895929.1"/>
    </source>
</evidence>
<evidence type="ECO:0000313" key="3">
    <source>
        <dbReference type="Proteomes" id="UP000828390"/>
    </source>
</evidence>
<sequence>MVCPSANVSAAIAVKSGGGAVLIPPSVAAGSSTQNQVLAAPVVGTEVPWAMTPDTANTYAAGAVVTAIIVDDSVTISDTKTSQPIFTIDVTDAGTTDLVEVTSGFSVMKTAGSSLFSVVKTATGSYELWLKAGSASTLNHDVTAVESMTITCSDGTDQITSSYKVDISDATRQINLAPVLTNFAGTSGPLGDLSPFTVTDQDDAISCSINAPESAKFGITKVDTATGAQHVVTLFSDVILMMMMIVIYTAAAAAYDDDVIEEEEEEVDVDDDEEKDSFFNVVPGTAPTFAIWVKAGVKLDAATSPLLVNVQCVDDRSPANIITETAAVTQASIDFNDQAVPLPLTITCTDGNTAITGTFNVNIVDEVAESTGFAGTSGDRNGYQRRVADGRHNPPHVQRDRQQ</sequence>
<dbReference type="AlphaFoldDB" id="A0A9D4NLK2"/>
<reference evidence="2" key="1">
    <citation type="journal article" date="2019" name="bioRxiv">
        <title>The Genome of the Zebra Mussel, Dreissena polymorpha: A Resource for Invasive Species Research.</title>
        <authorList>
            <person name="McCartney M.A."/>
            <person name="Auch B."/>
            <person name="Kono T."/>
            <person name="Mallez S."/>
            <person name="Zhang Y."/>
            <person name="Obille A."/>
            <person name="Becker A."/>
            <person name="Abrahante J.E."/>
            <person name="Garbe J."/>
            <person name="Badalamenti J.P."/>
            <person name="Herman A."/>
            <person name="Mangelson H."/>
            <person name="Liachko I."/>
            <person name="Sullivan S."/>
            <person name="Sone E.D."/>
            <person name="Koren S."/>
            <person name="Silverstein K.A.T."/>
            <person name="Beckman K.B."/>
            <person name="Gohl D.M."/>
        </authorList>
    </citation>
    <scope>NUCLEOTIDE SEQUENCE</scope>
    <source>
        <strain evidence="2">Duluth1</strain>
        <tissue evidence="2">Whole animal</tissue>
    </source>
</reference>
<gene>
    <name evidence="2" type="ORF">DPMN_020098</name>
</gene>
<feature type="compositionally biased region" description="Basic and acidic residues" evidence="1">
    <location>
        <begin position="386"/>
        <end position="403"/>
    </location>
</feature>
<organism evidence="2 3">
    <name type="scientific">Dreissena polymorpha</name>
    <name type="common">Zebra mussel</name>
    <name type="synonym">Mytilus polymorpha</name>
    <dbReference type="NCBI Taxonomy" id="45954"/>
    <lineage>
        <taxon>Eukaryota</taxon>
        <taxon>Metazoa</taxon>
        <taxon>Spiralia</taxon>
        <taxon>Lophotrochozoa</taxon>
        <taxon>Mollusca</taxon>
        <taxon>Bivalvia</taxon>
        <taxon>Autobranchia</taxon>
        <taxon>Heteroconchia</taxon>
        <taxon>Euheterodonta</taxon>
        <taxon>Imparidentia</taxon>
        <taxon>Neoheterodontei</taxon>
        <taxon>Myida</taxon>
        <taxon>Dreissenoidea</taxon>
        <taxon>Dreissenidae</taxon>
        <taxon>Dreissena</taxon>
    </lineage>
</organism>